<protein>
    <submittedName>
        <fullName evidence="3">CubicO group peptidase, beta-lactamase class C family</fullName>
    </submittedName>
</protein>
<dbReference type="SUPFAM" id="SSF56601">
    <property type="entry name" value="beta-lactamase/transpeptidase-like"/>
    <property type="match status" value="1"/>
</dbReference>
<organism evidence="3 4">
    <name type="scientific">Rathayibacter oskolensis</name>
    <dbReference type="NCBI Taxonomy" id="1891671"/>
    <lineage>
        <taxon>Bacteria</taxon>
        <taxon>Bacillati</taxon>
        <taxon>Actinomycetota</taxon>
        <taxon>Actinomycetes</taxon>
        <taxon>Micrococcales</taxon>
        <taxon>Microbacteriaceae</taxon>
        <taxon>Rathayibacter</taxon>
    </lineage>
</organism>
<name>A0A1X7NYF6_9MICO</name>
<proteinExistence type="predicted"/>
<feature type="domain" description="Beta-lactamase-related" evidence="2">
    <location>
        <begin position="49"/>
        <end position="385"/>
    </location>
</feature>
<keyword evidence="4" id="KW-1185">Reference proteome</keyword>
<feature type="region of interest" description="Disordered" evidence="1">
    <location>
        <begin position="1"/>
        <end position="30"/>
    </location>
</feature>
<evidence type="ECO:0000313" key="4">
    <source>
        <dbReference type="Proteomes" id="UP000193711"/>
    </source>
</evidence>
<gene>
    <name evidence="3" type="ORF">SAMN06295885_2126</name>
</gene>
<dbReference type="Proteomes" id="UP000193711">
    <property type="component" value="Unassembled WGS sequence"/>
</dbReference>
<evidence type="ECO:0000313" key="3">
    <source>
        <dbReference type="EMBL" id="SMH42996.1"/>
    </source>
</evidence>
<evidence type="ECO:0000259" key="2">
    <source>
        <dbReference type="Pfam" id="PF00144"/>
    </source>
</evidence>
<evidence type="ECO:0000256" key="1">
    <source>
        <dbReference type="SAM" id="MobiDB-lite"/>
    </source>
</evidence>
<dbReference type="PANTHER" id="PTHR46825:SF9">
    <property type="entry name" value="BETA-LACTAMASE-RELATED DOMAIN-CONTAINING PROTEIN"/>
    <property type="match status" value="1"/>
</dbReference>
<accession>A0A1X7NYF6</accession>
<dbReference type="InterPro" id="IPR001466">
    <property type="entry name" value="Beta-lactam-related"/>
</dbReference>
<dbReference type="EMBL" id="FXBM01000002">
    <property type="protein sequence ID" value="SMH42996.1"/>
    <property type="molecule type" value="Genomic_DNA"/>
</dbReference>
<dbReference type="InterPro" id="IPR050491">
    <property type="entry name" value="AmpC-like"/>
</dbReference>
<dbReference type="OrthoDB" id="3863176at2"/>
<feature type="compositionally biased region" description="Basic residues" evidence="1">
    <location>
        <begin position="1"/>
        <end position="10"/>
    </location>
</feature>
<dbReference type="STRING" id="1891671.SAMN06295885_2126"/>
<dbReference type="PANTHER" id="PTHR46825">
    <property type="entry name" value="D-ALANYL-D-ALANINE-CARBOXYPEPTIDASE/ENDOPEPTIDASE AMPH"/>
    <property type="match status" value="1"/>
</dbReference>
<sequence>MNAQRLRKTCRMTSEARMPDPRTPAAGATPTLPPALVDALVQRLASSPPTAPSTTFALFDREGVLLHHSIGEHGTDGRPPALGTVYRIASMSKSVEAAAVLVLRDRGLLDLDDLVSAHVPEFADPVDDGSVVPVTLRMLLTNCSGLPEDNGWADHVMGMTRDEFLAVVARGLAFTERPGGVYQYSNIGFWLLGVVVENLTGQTFAEFATCALLEPLGLDDTRYAVSDYDDDDDVARGFSTYDEGATWVERPVVASGAGACAASLFSTVTDIARWSAWLSSAFDPAESGDAVLSRASRREMQRGATIMPSITDRSAEGRAEGTAYGMGLVLEQDVRFGAIAQHSGGLPGWSSNMRWHLASGIGVVVFANADGAKLGPTAAALLRAALEEFEPPAREIVLLPSTVEAARAIEAAIASGDLTDASALFSPNLLSDVPAEVRARRLAAAIAEVGGLADEPRPLADRLLWSASAAQLSFAVPGREGELECRFEMTPTTPALVQRLVIVKREPTTPLSPVTRSYRPRLP</sequence>
<dbReference type="Gene3D" id="3.40.710.10">
    <property type="entry name" value="DD-peptidase/beta-lactamase superfamily"/>
    <property type="match status" value="1"/>
</dbReference>
<reference evidence="4" key="1">
    <citation type="submission" date="2017-04" db="EMBL/GenBank/DDBJ databases">
        <authorList>
            <person name="Varghese N."/>
            <person name="Submissions S."/>
        </authorList>
    </citation>
    <scope>NUCLEOTIDE SEQUENCE [LARGE SCALE GENOMIC DNA]</scope>
    <source>
        <strain evidence="4">VKM Ac-2121</strain>
    </source>
</reference>
<dbReference type="AlphaFoldDB" id="A0A1X7NYF6"/>
<dbReference type="Pfam" id="PF00144">
    <property type="entry name" value="Beta-lactamase"/>
    <property type="match status" value="1"/>
</dbReference>
<dbReference type="InterPro" id="IPR012338">
    <property type="entry name" value="Beta-lactam/transpept-like"/>
</dbReference>